<organism evidence="1 2">
    <name type="scientific">Vibrio metoecus</name>
    <dbReference type="NCBI Taxonomy" id="1481663"/>
    <lineage>
        <taxon>Bacteria</taxon>
        <taxon>Pseudomonadati</taxon>
        <taxon>Pseudomonadota</taxon>
        <taxon>Gammaproteobacteria</taxon>
        <taxon>Vibrionales</taxon>
        <taxon>Vibrionaceae</taxon>
        <taxon>Vibrio</taxon>
    </lineage>
</organism>
<dbReference type="AlphaFoldDB" id="A0A0Q0JLU8"/>
<evidence type="ECO:0000313" key="1">
    <source>
        <dbReference type="EMBL" id="KQA22145.1"/>
    </source>
</evidence>
<protein>
    <submittedName>
        <fullName evidence="1">General secretion pathway protein GspH</fullName>
    </submittedName>
</protein>
<name>A0A0Q0JLU8_VIBMT</name>
<sequence>MPDADLAESFERSEVSKSLETIKPRCFNIIGCSTRVVLFHKRLHHR</sequence>
<reference evidence="1 2" key="1">
    <citation type="journal article" date="2015" name="Genome Biol. Evol.">
        <title>The Dynamics of Genetic Interactions between Vibrio metoecus and Vibrio cholerae, Two Close Relatives Co-Occurring in the Environment.</title>
        <authorList>
            <person name="Orata F.D."/>
            <person name="Kirchberger P.C."/>
            <person name="Meheust R."/>
            <person name="Barlow E.J."/>
            <person name="Tarr C.L."/>
            <person name="Boucher Y."/>
        </authorList>
    </citation>
    <scope>NUCLEOTIDE SEQUENCE [LARGE SCALE GENOMIC DNA]</scope>
    <source>
        <strain evidence="1 2">08-2459</strain>
    </source>
</reference>
<accession>A0A0Q0JLU8</accession>
<proteinExistence type="predicted"/>
<dbReference type="Proteomes" id="UP000053724">
    <property type="component" value="Unassembled WGS sequence"/>
</dbReference>
<gene>
    <name evidence="1" type="ORF">AAY55_17495</name>
</gene>
<comment type="caution">
    <text evidence="1">The sequence shown here is derived from an EMBL/GenBank/DDBJ whole genome shotgun (WGS) entry which is preliminary data.</text>
</comment>
<dbReference type="EMBL" id="LCUF01000055">
    <property type="protein sequence ID" value="KQA22145.1"/>
    <property type="molecule type" value="Genomic_DNA"/>
</dbReference>
<evidence type="ECO:0000313" key="2">
    <source>
        <dbReference type="Proteomes" id="UP000053724"/>
    </source>
</evidence>